<keyword evidence="5 8" id="KW-1133">Transmembrane helix</keyword>
<keyword evidence="6 8" id="KW-0472">Membrane</keyword>
<dbReference type="InterPro" id="IPR058130">
    <property type="entry name" value="PEA_transf_C"/>
</dbReference>
<dbReference type="InterPro" id="IPR040423">
    <property type="entry name" value="PEA_transferase"/>
</dbReference>
<evidence type="ECO:0000313" key="10">
    <source>
        <dbReference type="EMBL" id="OAT18450.1"/>
    </source>
</evidence>
<comment type="caution">
    <text evidence="10">The sequence shown here is derived from an EMBL/GenBank/DDBJ whole genome shotgun (WGS) entry which is preliminary data.</text>
</comment>
<evidence type="ECO:0000256" key="3">
    <source>
        <dbReference type="ARBA" id="ARBA00022679"/>
    </source>
</evidence>
<dbReference type="InterPro" id="IPR000917">
    <property type="entry name" value="Sulfatase_N"/>
</dbReference>
<feature type="transmembrane region" description="Helical" evidence="8">
    <location>
        <begin position="55"/>
        <end position="75"/>
    </location>
</feature>
<sequence>MLSRARQFIPLGIGILIVAVANVLFAPAHVMFQRLIIFVLLMLSLSLIKNKLVRLLAALLPILWVAWDVTLTFYARGTFGSAFSYGFAMSILDSDSHEISAMLWLYQKYCLGFLALVILLLGSVAMMPAAGSKWLAKYPFYLLVILLISNIVQATVHHIKKNSQGSITARVMNYLPISNTKYFLQAWSDQHLIKQIASQIPDYSLQTQETGIDTYVLVIGESARSENMSIYGYPQPTTPQLEAERSHLLLWNHAISGAPITITAVPLAITADTVINHNIQHYSDNIINLANQAGFDTSWFSKQGMLGDYNNAITGIAMNAAHKHWVKDGYDDALLPDLRKALNHQGKQLIVLHIYGSHEPECTRFPATDALFTPQSDGIDACYDNSIRFTDKLLGNIYALLKDRRASVAYFSDHALEREPIQSVVYHHGGVKPSQHAFEVPMFIWYSPQVNNPDTGTVEDIYSTANNDKLMRRWMGILLPGDRPEETVQHIANRLAGKAPVMDTTNQIYNWKELAH</sequence>
<dbReference type="PANTHER" id="PTHR30443">
    <property type="entry name" value="INNER MEMBRANE PROTEIN"/>
    <property type="match status" value="1"/>
</dbReference>
<gene>
    <name evidence="10" type="ORF">M977_03372</name>
</gene>
<dbReference type="GO" id="GO:0005886">
    <property type="term" value="C:plasma membrane"/>
    <property type="evidence" value="ECO:0007669"/>
    <property type="project" value="UniProtKB-SubCell"/>
</dbReference>
<dbReference type="Pfam" id="PF00884">
    <property type="entry name" value="Sulfatase"/>
    <property type="match status" value="1"/>
</dbReference>
<dbReference type="EMBL" id="LXEP01000031">
    <property type="protein sequence ID" value="OAT18450.1"/>
    <property type="molecule type" value="Genomic_DNA"/>
</dbReference>
<evidence type="ECO:0000256" key="2">
    <source>
        <dbReference type="ARBA" id="ARBA00022475"/>
    </source>
</evidence>
<evidence type="ECO:0000256" key="6">
    <source>
        <dbReference type="ARBA" id="ARBA00023136"/>
    </source>
</evidence>
<evidence type="ECO:0000256" key="4">
    <source>
        <dbReference type="ARBA" id="ARBA00022692"/>
    </source>
</evidence>
<dbReference type="Proteomes" id="UP000078504">
    <property type="component" value="Unassembled WGS sequence"/>
</dbReference>
<evidence type="ECO:0000313" key="11">
    <source>
        <dbReference type="Proteomes" id="UP000078504"/>
    </source>
</evidence>
<dbReference type="PATRIC" id="fig|1354253.4.peg.3423"/>
<feature type="transmembrane region" description="Helical" evidence="8">
    <location>
        <begin position="106"/>
        <end position="126"/>
    </location>
</feature>
<organism evidence="10 11">
    <name type="scientific">Buttiauxella gaviniae ATCC 51604</name>
    <dbReference type="NCBI Taxonomy" id="1354253"/>
    <lineage>
        <taxon>Bacteria</taxon>
        <taxon>Pseudomonadati</taxon>
        <taxon>Pseudomonadota</taxon>
        <taxon>Gammaproteobacteria</taxon>
        <taxon>Enterobacterales</taxon>
        <taxon>Enterobacteriaceae</taxon>
        <taxon>Buttiauxella</taxon>
    </lineage>
</organism>
<evidence type="ECO:0000256" key="5">
    <source>
        <dbReference type="ARBA" id="ARBA00022989"/>
    </source>
</evidence>
<evidence type="ECO:0000256" key="8">
    <source>
        <dbReference type="SAM" id="Phobius"/>
    </source>
</evidence>
<dbReference type="EC" id="3.1.6.-" evidence="10"/>
<feature type="domain" description="Sulfatase N-terminal" evidence="9">
    <location>
        <begin position="214"/>
        <end position="463"/>
    </location>
</feature>
<proteinExistence type="inferred from homology"/>
<reference evidence="10 11" key="1">
    <citation type="submission" date="2016-04" db="EMBL/GenBank/DDBJ databases">
        <title>ATOL: Assembling a taxonomically balanced genome-scale reconstruction of the evolutionary history of the Enterobacteriaceae.</title>
        <authorList>
            <person name="Plunkett G.III."/>
            <person name="Neeno-Eckwall E.C."/>
            <person name="Glasner J.D."/>
            <person name="Perna N.T."/>
        </authorList>
    </citation>
    <scope>NUCLEOTIDE SEQUENCE [LARGE SCALE GENOMIC DNA]</scope>
    <source>
        <strain evidence="10 11">ATCC 51604</strain>
    </source>
</reference>
<keyword evidence="2" id="KW-1003">Cell membrane</keyword>
<dbReference type="PANTHER" id="PTHR30443:SF4">
    <property type="entry name" value="PHOSPHOETHANOLAMINE TRANSFERASE OPGE-RELATED"/>
    <property type="match status" value="1"/>
</dbReference>
<dbReference type="GO" id="GO:0009244">
    <property type="term" value="P:lipopolysaccharide core region biosynthetic process"/>
    <property type="evidence" value="ECO:0007669"/>
    <property type="project" value="TreeGrafter"/>
</dbReference>
<accession>A0A1B7HS16</accession>
<protein>
    <submittedName>
        <fullName evidence="10">YhbX family outer-membrane protein</fullName>
        <ecNumber evidence="10">3.1.6.-</ecNumber>
    </submittedName>
</protein>
<dbReference type="Gene3D" id="3.40.720.10">
    <property type="entry name" value="Alkaline Phosphatase, subunit A"/>
    <property type="match status" value="1"/>
</dbReference>
<dbReference type="InterPro" id="IPR017850">
    <property type="entry name" value="Alkaline_phosphatase_core_sf"/>
</dbReference>
<name>A0A1B7HS16_9ENTR</name>
<comment type="similarity">
    <text evidence="7">Belongs to the phosphoethanolamine transferase family.</text>
</comment>
<comment type="subcellular location">
    <subcellularLocation>
        <location evidence="1">Cell membrane</location>
        <topology evidence="1">Multi-pass membrane protein</topology>
    </subcellularLocation>
</comment>
<dbReference type="CDD" id="cd16017">
    <property type="entry name" value="LptA"/>
    <property type="match status" value="1"/>
</dbReference>
<evidence type="ECO:0000256" key="1">
    <source>
        <dbReference type="ARBA" id="ARBA00004651"/>
    </source>
</evidence>
<dbReference type="SUPFAM" id="SSF53649">
    <property type="entry name" value="Alkaline phosphatase-like"/>
    <property type="match status" value="1"/>
</dbReference>
<evidence type="ECO:0000256" key="7">
    <source>
        <dbReference type="ARBA" id="ARBA00038481"/>
    </source>
</evidence>
<dbReference type="GO" id="GO:0016776">
    <property type="term" value="F:phosphotransferase activity, phosphate group as acceptor"/>
    <property type="evidence" value="ECO:0007669"/>
    <property type="project" value="TreeGrafter"/>
</dbReference>
<feature type="transmembrane region" description="Helical" evidence="8">
    <location>
        <begin position="31"/>
        <end position="48"/>
    </location>
</feature>
<feature type="transmembrane region" description="Helical" evidence="8">
    <location>
        <begin position="7"/>
        <end position="25"/>
    </location>
</feature>
<feature type="transmembrane region" description="Helical" evidence="8">
    <location>
        <begin position="138"/>
        <end position="156"/>
    </location>
</feature>
<dbReference type="GO" id="GO:0016787">
    <property type="term" value="F:hydrolase activity"/>
    <property type="evidence" value="ECO:0007669"/>
    <property type="project" value="UniProtKB-KW"/>
</dbReference>
<dbReference type="AlphaFoldDB" id="A0A1B7HS16"/>
<keyword evidence="10" id="KW-0378">Hydrolase</keyword>
<keyword evidence="3" id="KW-0808">Transferase</keyword>
<keyword evidence="4 8" id="KW-0812">Transmembrane</keyword>
<evidence type="ECO:0000259" key="9">
    <source>
        <dbReference type="Pfam" id="PF00884"/>
    </source>
</evidence>